<reference evidence="3" key="1">
    <citation type="journal article" date="2023" name="Mol. Phylogenet. Evol.">
        <title>Genome-scale phylogeny and comparative genomics of the fungal order Sordariales.</title>
        <authorList>
            <person name="Hensen N."/>
            <person name="Bonometti L."/>
            <person name="Westerberg I."/>
            <person name="Brannstrom I.O."/>
            <person name="Guillou S."/>
            <person name="Cros-Aarteil S."/>
            <person name="Calhoun S."/>
            <person name="Haridas S."/>
            <person name="Kuo A."/>
            <person name="Mondo S."/>
            <person name="Pangilinan J."/>
            <person name="Riley R."/>
            <person name="LaButti K."/>
            <person name="Andreopoulos B."/>
            <person name="Lipzen A."/>
            <person name="Chen C."/>
            <person name="Yan M."/>
            <person name="Daum C."/>
            <person name="Ng V."/>
            <person name="Clum A."/>
            <person name="Steindorff A."/>
            <person name="Ohm R.A."/>
            <person name="Martin F."/>
            <person name="Silar P."/>
            <person name="Natvig D.O."/>
            <person name="Lalanne C."/>
            <person name="Gautier V."/>
            <person name="Ament-Velasquez S.L."/>
            <person name="Kruys A."/>
            <person name="Hutchinson M.I."/>
            <person name="Powell A.J."/>
            <person name="Barry K."/>
            <person name="Miller A.N."/>
            <person name="Grigoriev I.V."/>
            <person name="Debuchy R."/>
            <person name="Gladieux P."/>
            <person name="Hiltunen Thoren M."/>
            <person name="Johannesson H."/>
        </authorList>
    </citation>
    <scope>NUCLEOTIDE SEQUENCE</scope>
    <source>
        <strain evidence="3">CBS 103.79</strain>
    </source>
</reference>
<protein>
    <submittedName>
        <fullName evidence="3">Uncharacterized protein</fullName>
    </submittedName>
</protein>
<sequence>MRHSLRSSLLLLLSSPLSALATLPPSTIFTLPPPLLPGSWFENIAVRPNGKILATRGDAPEIWQIDPATGQGSLLISVAGAFNLTGIAPVTPLSPPPRPRHHNRPGTRDGPSAVPSPASVETYIFASSHIPAPLQVTPGSAKVWTLRIPLTTAPATATLLAALPAAGFLNGITPWTAGRVLISDTEAEAIYLMDVSTGTYTTPLTGLVGVNGIRAVRAATGTGGYVYRADHASLTLSRIPVDAAAVATGPAEVLVQQQLIDDFAVMQGGDGAGKAYLGGMYTNEVVEIVFGAFGTGVGTRRVVATDLTGTGTGLVTVAAFGRRNSDAGFLYAAAGQGGGNAAIVRVDPGV</sequence>
<evidence type="ECO:0000313" key="4">
    <source>
        <dbReference type="Proteomes" id="UP001303889"/>
    </source>
</evidence>
<dbReference type="PANTHER" id="PTHR42060">
    <property type="entry name" value="NHL REPEAT-CONTAINING PROTEIN-RELATED"/>
    <property type="match status" value="1"/>
</dbReference>
<feature type="signal peptide" evidence="2">
    <location>
        <begin position="1"/>
        <end position="21"/>
    </location>
</feature>
<evidence type="ECO:0000313" key="3">
    <source>
        <dbReference type="EMBL" id="KAK3897980.1"/>
    </source>
</evidence>
<proteinExistence type="predicted"/>
<gene>
    <name evidence="3" type="ORF">C8A05DRAFT_38445</name>
</gene>
<dbReference type="SUPFAM" id="SSF63829">
    <property type="entry name" value="Calcium-dependent phosphotriesterase"/>
    <property type="match status" value="1"/>
</dbReference>
<dbReference type="AlphaFoldDB" id="A0AAN6RPA1"/>
<organism evidence="3 4">
    <name type="scientific">Staphylotrichum tortipilum</name>
    <dbReference type="NCBI Taxonomy" id="2831512"/>
    <lineage>
        <taxon>Eukaryota</taxon>
        <taxon>Fungi</taxon>
        <taxon>Dikarya</taxon>
        <taxon>Ascomycota</taxon>
        <taxon>Pezizomycotina</taxon>
        <taxon>Sordariomycetes</taxon>
        <taxon>Sordariomycetidae</taxon>
        <taxon>Sordariales</taxon>
        <taxon>Chaetomiaceae</taxon>
        <taxon>Staphylotrichum</taxon>
    </lineage>
</organism>
<dbReference type="PANTHER" id="PTHR42060:SF1">
    <property type="entry name" value="NHL REPEAT-CONTAINING PROTEIN"/>
    <property type="match status" value="1"/>
</dbReference>
<dbReference type="EMBL" id="MU856027">
    <property type="protein sequence ID" value="KAK3897980.1"/>
    <property type="molecule type" value="Genomic_DNA"/>
</dbReference>
<comment type="caution">
    <text evidence="3">The sequence shown here is derived from an EMBL/GenBank/DDBJ whole genome shotgun (WGS) entry which is preliminary data.</text>
</comment>
<dbReference type="InterPro" id="IPR011042">
    <property type="entry name" value="6-blade_b-propeller_TolB-like"/>
</dbReference>
<reference evidence="3" key="2">
    <citation type="submission" date="2023-05" db="EMBL/GenBank/DDBJ databases">
        <authorList>
            <consortium name="Lawrence Berkeley National Laboratory"/>
            <person name="Steindorff A."/>
            <person name="Hensen N."/>
            <person name="Bonometti L."/>
            <person name="Westerberg I."/>
            <person name="Brannstrom I.O."/>
            <person name="Guillou S."/>
            <person name="Cros-Aarteil S."/>
            <person name="Calhoun S."/>
            <person name="Haridas S."/>
            <person name="Kuo A."/>
            <person name="Mondo S."/>
            <person name="Pangilinan J."/>
            <person name="Riley R."/>
            <person name="Labutti K."/>
            <person name="Andreopoulos B."/>
            <person name="Lipzen A."/>
            <person name="Chen C."/>
            <person name="Yanf M."/>
            <person name="Daum C."/>
            <person name="Ng V."/>
            <person name="Clum A."/>
            <person name="Ohm R."/>
            <person name="Martin F."/>
            <person name="Silar P."/>
            <person name="Natvig D."/>
            <person name="Lalanne C."/>
            <person name="Gautier V."/>
            <person name="Ament-Velasquez S.L."/>
            <person name="Kruys A."/>
            <person name="Hutchinson M.I."/>
            <person name="Powell A.J."/>
            <person name="Barry K."/>
            <person name="Miller A.N."/>
            <person name="Grigoriev I.V."/>
            <person name="Debuchy R."/>
            <person name="Gladieux P."/>
            <person name="Thoren M.H."/>
            <person name="Johannesson H."/>
        </authorList>
    </citation>
    <scope>NUCLEOTIDE SEQUENCE</scope>
    <source>
        <strain evidence="3">CBS 103.79</strain>
    </source>
</reference>
<evidence type="ECO:0000256" key="2">
    <source>
        <dbReference type="SAM" id="SignalP"/>
    </source>
</evidence>
<keyword evidence="4" id="KW-1185">Reference proteome</keyword>
<dbReference type="Gene3D" id="2.120.10.30">
    <property type="entry name" value="TolB, C-terminal domain"/>
    <property type="match status" value="1"/>
</dbReference>
<dbReference type="InterPro" id="IPR052998">
    <property type="entry name" value="Hetero-Diels-Alderase-like"/>
</dbReference>
<evidence type="ECO:0000256" key="1">
    <source>
        <dbReference type="SAM" id="MobiDB-lite"/>
    </source>
</evidence>
<feature type="region of interest" description="Disordered" evidence="1">
    <location>
        <begin position="89"/>
        <end position="115"/>
    </location>
</feature>
<accession>A0AAN6RPA1</accession>
<keyword evidence="2" id="KW-0732">Signal</keyword>
<dbReference type="Proteomes" id="UP001303889">
    <property type="component" value="Unassembled WGS sequence"/>
</dbReference>
<feature type="chain" id="PRO_5043035027" evidence="2">
    <location>
        <begin position="22"/>
        <end position="350"/>
    </location>
</feature>
<name>A0AAN6RPA1_9PEZI</name>